<comment type="similarity">
    <text evidence="2 8">Belongs to the 4-toluene sulfonate uptake permease (TSUP) (TC 2.A.102) family.</text>
</comment>
<dbReference type="Pfam" id="PF01925">
    <property type="entry name" value="TauE"/>
    <property type="match status" value="1"/>
</dbReference>
<feature type="transmembrane region" description="Helical" evidence="8">
    <location>
        <begin position="186"/>
        <end position="215"/>
    </location>
</feature>
<keyword evidence="10" id="KW-1185">Reference proteome</keyword>
<evidence type="ECO:0000256" key="4">
    <source>
        <dbReference type="ARBA" id="ARBA00022475"/>
    </source>
</evidence>
<name>A0ABU5ZNT6_9BACL</name>
<feature type="transmembrane region" description="Helical" evidence="8">
    <location>
        <begin position="227"/>
        <end position="246"/>
    </location>
</feature>
<comment type="subcellular location">
    <subcellularLocation>
        <location evidence="1 8">Cell membrane</location>
        <topology evidence="1 8">Multi-pass membrane protein</topology>
    </subcellularLocation>
</comment>
<feature type="transmembrane region" description="Helical" evidence="8">
    <location>
        <begin position="70"/>
        <end position="91"/>
    </location>
</feature>
<feature type="transmembrane region" description="Helical" evidence="8">
    <location>
        <begin position="97"/>
        <end position="115"/>
    </location>
</feature>
<feature type="transmembrane region" description="Helical" evidence="8">
    <location>
        <begin position="135"/>
        <end position="166"/>
    </location>
</feature>
<keyword evidence="4 8" id="KW-1003">Cell membrane</keyword>
<keyword evidence="5 8" id="KW-0812">Transmembrane</keyword>
<dbReference type="EMBL" id="JAYJLD010000025">
    <property type="protein sequence ID" value="MEB3102966.1"/>
    <property type="molecule type" value="Genomic_DNA"/>
</dbReference>
<evidence type="ECO:0000313" key="10">
    <source>
        <dbReference type="Proteomes" id="UP001310386"/>
    </source>
</evidence>
<dbReference type="InterPro" id="IPR002781">
    <property type="entry name" value="TM_pro_TauE-like"/>
</dbReference>
<evidence type="ECO:0000256" key="1">
    <source>
        <dbReference type="ARBA" id="ARBA00004651"/>
    </source>
</evidence>
<gene>
    <name evidence="9" type="ORF">VF724_15015</name>
</gene>
<evidence type="ECO:0000256" key="7">
    <source>
        <dbReference type="ARBA" id="ARBA00023136"/>
    </source>
</evidence>
<protein>
    <recommendedName>
        <fullName evidence="8">Probable membrane transporter protein</fullName>
    </recommendedName>
</protein>
<evidence type="ECO:0000256" key="2">
    <source>
        <dbReference type="ARBA" id="ARBA00009142"/>
    </source>
</evidence>
<evidence type="ECO:0000256" key="5">
    <source>
        <dbReference type="ARBA" id="ARBA00022692"/>
    </source>
</evidence>
<feature type="transmembrane region" description="Helical" evidence="8">
    <location>
        <begin position="29"/>
        <end position="49"/>
    </location>
</feature>
<proteinExistence type="inferred from homology"/>
<dbReference type="PANTHER" id="PTHR30269">
    <property type="entry name" value="TRANSMEMBRANE PROTEIN YFCA"/>
    <property type="match status" value="1"/>
</dbReference>
<dbReference type="Proteomes" id="UP001310386">
    <property type="component" value="Unassembled WGS sequence"/>
</dbReference>
<evidence type="ECO:0000256" key="6">
    <source>
        <dbReference type="ARBA" id="ARBA00022989"/>
    </source>
</evidence>
<comment type="caution">
    <text evidence="9">The sequence shown here is derived from an EMBL/GenBank/DDBJ whole genome shotgun (WGS) entry which is preliminary data.</text>
</comment>
<keyword evidence="7 8" id="KW-0472">Membrane</keyword>
<evidence type="ECO:0000256" key="8">
    <source>
        <dbReference type="RuleBase" id="RU363041"/>
    </source>
</evidence>
<keyword evidence="3" id="KW-0813">Transport</keyword>
<reference evidence="9" key="1">
    <citation type="submission" date="2023-12" db="EMBL/GenBank/DDBJ databases">
        <title>Fervidustalea candida gen. nov., sp. nov., a novel member of the family Paenibacillaceae isolated from a geothermal area.</title>
        <authorList>
            <person name="Li W.-J."/>
            <person name="Jiao J.-Y."/>
            <person name="Chen Y."/>
        </authorList>
    </citation>
    <scope>NUCLEOTIDE SEQUENCE</scope>
    <source>
        <strain evidence="9">SYSU GA230002</strain>
    </source>
</reference>
<organism evidence="9 10">
    <name type="scientific">Ferviditalea candida</name>
    <dbReference type="NCBI Taxonomy" id="3108399"/>
    <lineage>
        <taxon>Bacteria</taxon>
        <taxon>Bacillati</taxon>
        <taxon>Bacillota</taxon>
        <taxon>Bacilli</taxon>
        <taxon>Bacillales</taxon>
        <taxon>Paenibacillaceae</taxon>
        <taxon>Ferviditalea</taxon>
    </lineage>
</organism>
<dbReference type="PANTHER" id="PTHR30269:SF0">
    <property type="entry name" value="MEMBRANE TRANSPORTER PROTEIN YFCA-RELATED"/>
    <property type="match status" value="1"/>
</dbReference>
<evidence type="ECO:0000313" key="9">
    <source>
        <dbReference type="EMBL" id="MEB3102966.1"/>
    </source>
</evidence>
<accession>A0ABU5ZNT6</accession>
<dbReference type="RefSeq" id="WP_371755089.1">
    <property type="nucleotide sequence ID" value="NZ_JAYJLD010000025.1"/>
</dbReference>
<evidence type="ECO:0000256" key="3">
    <source>
        <dbReference type="ARBA" id="ARBA00022448"/>
    </source>
</evidence>
<dbReference type="InterPro" id="IPR052017">
    <property type="entry name" value="TSUP"/>
</dbReference>
<sequence>MEQIIIVMVFGFLSGFVDAIAGGGGLISIPALLLINLPPALVLGTNKLASTMSSMTSSINYFRSGHVKFGFLKWAIPLIAAGSASGAILVSAIPAEFLKPVISVLLVLITLRTVLKKKQTEKAERTRTLSFPAKLGMAFLLAVIGFYDGFFGPGTGSFLIFSFYLMGHDFVTAAGNAKVVNFVTNVSALAAFLIFGLVNFQYGLLMGLSMIPGAYLGSRLAIKKGNAFVKPIFLMMTLTIVGKQVFDMLNH</sequence>
<keyword evidence="6 8" id="KW-1133">Transmembrane helix</keyword>